<dbReference type="PROSITE" id="PS00894">
    <property type="entry name" value="HTH_DEOR_1"/>
    <property type="match status" value="1"/>
</dbReference>
<keyword evidence="6" id="KW-1185">Reference proteome</keyword>
<evidence type="ECO:0000313" key="5">
    <source>
        <dbReference type="EMBL" id="SHO52529.1"/>
    </source>
</evidence>
<reference evidence="5 6" key="1">
    <citation type="submission" date="2016-12" db="EMBL/GenBank/DDBJ databases">
        <authorList>
            <person name="Song W.-J."/>
            <person name="Kurnit D.M."/>
        </authorList>
    </citation>
    <scope>NUCLEOTIDE SEQUENCE [LARGE SCALE GENOMIC DNA]</scope>
    <source>
        <strain evidence="5 6">DSM 12503</strain>
    </source>
</reference>
<dbReference type="InterPro" id="IPR014036">
    <property type="entry name" value="DeoR-like_C"/>
</dbReference>
<gene>
    <name evidence="5" type="ORF">SAMN02745217_03703</name>
</gene>
<evidence type="ECO:0000313" key="6">
    <source>
        <dbReference type="Proteomes" id="UP000184612"/>
    </source>
</evidence>
<dbReference type="InterPro" id="IPR001034">
    <property type="entry name" value="DeoR_HTH"/>
</dbReference>
<organism evidence="5 6">
    <name type="scientific">Anaerocolumna xylanovorans DSM 12503</name>
    <dbReference type="NCBI Taxonomy" id="1121345"/>
    <lineage>
        <taxon>Bacteria</taxon>
        <taxon>Bacillati</taxon>
        <taxon>Bacillota</taxon>
        <taxon>Clostridia</taxon>
        <taxon>Lachnospirales</taxon>
        <taxon>Lachnospiraceae</taxon>
        <taxon>Anaerocolumna</taxon>
    </lineage>
</organism>
<dbReference type="GO" id="GO:0003700">
    <property type="term" value="F:DNA-binding transcription factor activity"/>
    <property type="evidence" value="ECO:0007669"/>
    <property type="project" value="InterPro"/>
</dbReference>
<dbReference type="PANTHER" id="PTHR30363">
    <property type="entry name" value="HTH-TYPE TRANSCRIPTIONAL REGULATOR SRLR-RELATED"/>
    <property type="match status" value="1"/>
</dbReference>
<dbReference type="AlphaFoldDB" id="A0A1M7YIU9"/>
<dbReference type="Gene3D" id="3.40.50.1360">
    <property type="match status" value="1"/>
</dbReference>
<sequence length="259" mass="28606">MSKKLDRLNQIATIVREKNGATVKELAAQFRVSEMTIRRDLSILESRHIINNVYGAAIYNPSSDTEVIENPYSLSNAKITKDSEKSRIGNFAASLINEEDVVIIDTGSTTEKLAMNINDSLHATILCFNINILNSLVDKENIKIIVPGGYFHHNTQMFESREGILLIKSIRATKVFVSAAGIHEKLGITCAANYEVPTKSAIMQSAVEKILLADSSKFGVVKSSFFADLSDFQMIVTDSALSDGWIDYINKLGIKLIMV</sequence>
<keyword evidence="3" id="KW-0804">Transcription</keyword>
<name>A0A1M7YIU9_9FIRM</name>
<dbReference type="Proteomes" id="UP000184612">
    <property type="component" value="Unassembled WGS sequence"/>
</dbReference>
<dbReference type="GO" id="GO:0003677">
    <property type="term" value="F:DNA binding"/>
    <property type="evidence" value="ECO:0007669"/>
    <property type="project" value="UniProtKB-KW"/>
</dbReference>
<feature type="domain" description="HTH deoR-type" evidence="4">
    <location>
        <begin position="4"/>
        <end position="59"/>
    </location>
</feature>
<evidence type="ECO:0000256" key="2">
    <source>
        <dbReference type="ARBA" id="ARBA00023125"/>
    </source>
</evidence>
<evidence type="ECO:0000259" key="4">
    <source>
        <dbReference type="PROSITE" id="PS51000"/>
    </source>
</evidence>
<dbReference type="SMART" id="SM00420">
    <property type="entry name" value="HTH_DEOR"/>
    <property type="match status" value="1"/>
</dbReference>
<dbReference type="Pfam" id="PF00455">
    <property type="entry name" value="DeoRC"/>
    <property type="match status" value="1"/>
</dbReference>
<dbReference type="PRINTS" id="PR00037">
    <property type="entry name" value="HTHLACR"/>
</dbReference>
<dbReference type="InterPro" id="IPR037171">
    <property type="entry name" value="NagB/RpiA_transferase-like"/>
</dbReference>
<keyword evidence="1" id="KW-0805">Transcription regulation</keyword>
<dbReference type="Pfam" id="PF08220">
    <property type="entry name" value="HTH_DeoR"/>
    <property type="match status" value="1"/>
</dbReference>
<dbReference type="SMART" id="SM01134">
    <property type="entry name" value="DeoRC"/>
    <property type="match status" value="1"/>
</dbReference>
<dbReference type="EMBL" id="FRFD01000011">
    <property type="protein sequence ID" value="SHO52529.1"/>
    <property type="molecule type" value="Genomic_DNA"/>
</dbReference>
<dbReference type="OrthoDB" id="9797223at2"/>
<dbReference type="PANTHER" id="PTHR30363:SF8">
    <property type="entry name" value="DEOXYRIBOSE OPERON REPRESSOR"/>
    <property type="match status" value="1"/>
</dbReference>
<evidence type="ECO:0000256" key="1">
    <source>
        <dbReference type="ARBA" id="ARBA00023015"/>
    </source>
</evidence>
<accession>A0A1M7YIU9</accession>
<dbReference type="PROSITE" id="PS51000">
    <property type="entry name" value="HTH_DEOR_2"/>
    <property type="match status" value="1"/>
</dbReference>
<protein>
    <submittedName>
        <fullName evidence="5">Transcriptional regulator, DeoR family</fullName>
    </submittedName>
</protein>
<dbReference type="InterPro" id="IPR018356">
    <property type="entry name" value="Tscrpt_reg_HTH_DeoR_CS"/>
</dbReference>
<dbReference type="InterPro" id="IPR036388">
    <property type="entry name" value="WH-like_DNA-bd_sf"/>
</dbReference>
<dbReference type="RefSeq" id="WP_073590344.1">
    <property type="nucleotide sequence ID" value="NZ_FRFD01000011.1"/>
</dbReference>
<dbReference type="STRING" id="1121345.SAMN02745217_03703"/>
<dbReference type="SUPFAM" id="SSF100950">
    <property type="entry name" value="NagB/RpiA/CoA transferase-like"/>
    <property type="match status" value="1"/>
</dbReference>
<dbReference type="InterPro" id="IPR036390">
    <property type="entry name" value="WH_DNA-bd_sf"/>
</dbReference>
<dbReference type="SUPFAM" id="SSF46785">
    <property type="entry name" value="Winged helix' DNA-binding domain"/>
    <property type="match status" value="1"/>
</dbReference>
<dbReference type="InterPro" id="IPR050313">
    <property type="entry name" value="Carb_Metab_HTH_regulators"/>
</dbReference>
<keyword evidence="2" id="KW-0238">DNA-binding</keyword>
<dbReference type="Gene3D" id="1.10.10.10">
    <property type="entry name" value="Winged helix-like DNA-binding domain superfamily/Winged helix DNA-binding domain"/>
    <property type="match status" value="1"/>
</dbReference>
<proteinExistence type="predicted"/>
<evidence type="ECO:0000256" key="3">
    <source>
        <dbReference type="ARBA" id="ARBA00023163"/>
    </source>
</evidence>